<dbReference type="Proteomes" id="UP000008144">
    <property type="component" value="Chromosome 2"/>
</dbReference>
<dbReference type="Ensembl" id="ENSCINT00000035396.1">
    <property type="protein sequence ID" value="ENSCINP00000029982.1"/>
    <property type="gene ID" value="ENSCING00000020655.1"/>
</dbReference>
<reference evidence="2" key="3">
    <citation type="submission" date="2025-08" db="UniProtKB">
        <authorList>
            <consortium name="Ensembl"/>
        </authorList>
    </citation>
    <scope>IDENTIFICATION</scope>
</reference>
<reference evidence="2" key="2">
    <citation type="journal article" date="2008" name="Genome Biol.">
        <title>Improved genome assembly and evidence-based global gene model set for the chordate Ciona intestinalis: new insight into intron and operon populations.</title>
        <authorList>
            <person name="Satou Y."/>
            <person name="Mineta K."/>
            <person name="Ogasawara M."/>
            <person name="Sasakura Y."/>
            <person name="Shoguchi E."/>
            <person name="Ueno K."/>
            <person name="Yamada L."/>
            <person name="Matsumoto J."/>
            <person name="Wasserscheid J."/>
            <person name="Dewar K."/>
            <person name="Wiley G.B."/>
            <person name="Macmil S.L."/>
            <person name="Roe B.A."/>
            <person name="Zeller R.W."/>
            <person name="Hastings K.E."/>
            <person name="Lemaire P."/>
            <person name="Lindquist E."/>
            <person name="Endo T."/>
            <person name="Hotta K."/>
            <person name="Inaba K."/>
        </authorList>
    </citation>
    <scope>NUCLEOTIDE SEQUENCE [LARGE SCALE GENOMIC DNA]</scope>
    <source>
        <strain evidence="2">wild type</strain>
    </source>
</reference>
<organism evidence="2 3">
    <name type="scientific">Ciona intestinalis</name>
    <name type="common">Transparent sea squirt</name>
    <name type="synonym">Ascidia intestinalis</name>
    <dbReference type="NCBI Taxonomy" id="7719"/>
    <lineage>
        <taxon>Eukaryota</taxon>
        <taxon>Metazoa</taxon>
        <taxon>Chordata</taxon>
        <taxon>Tunicata</taxon>
        <taxon>Ascidiacea</taxon>
        <taxon>Phlebobranchia</taxon>
        <taxon>Cionidae</taxon>
        <taxon>Ciona</taxon>
    </lineage>
</organism>
<accession>H2XK00</accession>
<dbReference type="EMBL" id="EAAA01001468">
    <property type="status" value="NOT_ANNOTATED_CDS"/>
    <property type="molecule type" value="Genomic_DNA"/>
</dbReference>
<name>H2XK00_CIOIN</name>
<dbReference type="AlphaFoldDB" id="H2XK00"/>
<feature type="region of interest" description="Disordered" evidence="1">
    <location>
        <begin position="1"/>
        <end position="25"/>
    </location>
</feature>
<evidence type="ECO:0000256" key="1">
    <source>
        <dbReference type="SAM" id="MobiDB-lite"/>
    </source>
</evidence>
<dbReference type="InParanoid" id="H2XK00"/>
<evidence type="ECO:0000313" key="3">
    <source>
        <dbReference type="Proteomes" id="UP000008144"/>
    </source>
</evidence>
<protein>
    <submittedName>
        <fullName evidence="2">Uncharacterized protein</fullName>
    </submittedName>
</protein>
<reference evidence="2" key="4">
    <citation type="submission" date="2025-09" db="UniProtKB">
        <authorList>
            <consortium name="Ensembl"/>
        </authorList>
    </citation>
    <scope>IDENTIFICATION</scope>
</reference>
<keyword evidence="3" id="KW-1185">Reference proteome</keyword>
<evidence type="ECO:0000313" key="2">
    <source>
        <dbReference type="Ensembl" id="ENSCINP00000029982.1"/>
    </source>
</evidence>
<proteinExistence type="predicted"/>
<sequence>MNQIQIVVEEATASDPPADVAEDEG</sequence>
<dbReference type="HOGENOM" id="CLU_3420469_0_0_1"/>
<reference evidence="3" key="1">
    <citation type="journal article" date="2002" name="Science">
        <title>The draft genome of Ciona intestinalis: insights into chordate and vertebrate origins.</title>
        <authorList>
            <person name="Dehal P."/>
            <person name="Satou Y."/>
            <person name="Campbell R.K."/>
            <person name="Chapman J."/>
            <person name="Degnan B."/>
            <person name="De Tomaso A."/>
            <person name="Davidson B."/>
            <person name="Di Gregorio A."/>
            <person name="Gelpke M."/>
            <person name="Goodstein D.M."/>
            <person name="Harafuji N."/>
            <person name="Hastings K.E."/>
            <person name="Ho I."/>
            <person name="Hotta K."/>
            <person name="Huang W."/>
            <person name="Kawashima T."/>
            <person name="Lemaire P."/>
            <person name="Martinez D."/>
            <person name="Meinertzhagen I.A."/>
            <person name="Necula S."/>
            <person name="Nonaka M."/>
            <person name="Putnam N."/>
            <person name="Rash S."/>
            <person name="Saiga H."/>
            <person name="Satake M."/>
            <person name="Terry A."/>
            <person name="Yamada L."/>
            <person name="Wang H.G."/>
            <person name="Awazu S."/>
            <person name="Azumi K."/>
            <person name="Boore J."/>
            <person name="Branno M."/>
            <person name="Chin-Bow S."/>
            <person name="DeSantis R."/>
            <person name="Doyle S."/>
            <person name="Francino P."/>
            <person name="Keys D.N."/>
            <person name="Haga S."/>
            <person name="Hayashi H."/>
            <person name="Hino K."/>
            <person name="Imai K.S."/>
            <person name="Inaba K."/>
            <person name="Kano S."/>
            <person name="Kobayashi K."/>
            <person name="Kobayashi M."/>
            <person name="Lee B.I."/>
            <person name="Makabe K.W."/>
            <person name="Manohar C."/>
            <person name="Matassi G."/>
            <person name="Medina M."/>
            <person name="Mochizuki Y."/>
            <person name="Mount S."/>
            <person name="Morishita T."/>
            <person name="Miura S."/>
            <person name="Nakayama A."/>
            <person name="Nishizaka S."/>
            <person name="Nomoto H."/>
            <person name="Ohta F."/>
            <person name="Oishi K."/>
            <person name="Rigoutsos I."/>
            <person name="Sano M."/>
            <person name="Sasaki A."/>
            <person name="Sasakura Y."/>
            <person name="Shoguchi E."/>
            <person name="Shin-i T."/>
            <person name="Spagnuolo A."/>
            <person name="Stainier D."/>
            <person name="Suzuki M.M."/>
            <person name="Tassy O."/>
            <person name="Takatori N."/>
            <person name="Tokuoka M."/>
            <person name="Yagi K."/>
            <person name="Yoshizaki F."/>
            <person name="Wada S."/>
            <person name="Zhang C."/>
            <person name="Hyatt P.D."/>
            <person name="Larimer F."/>
            <person name="Detter C."/>
            <person name="Doggett N."/>
            <person name="Glavina T."/>
            <person name="Hawkins T."/>
            <person name="Richardson P."/>
            <person name="Lucas S."/>
            <person name="Kohara Y."/>
            <person name="Levine M."/>
            <person name="Satoh N."/>
            <person name="Rokhsar D.S."/>
        </authorList>
    </citation>
    <scope>NUCLEOTIDE SEQUENCE [LARGE SCALE GENOMIC DNA]</scope>
</reference>